<evidence type="ECO:0008006" key="4">
    <source>
        <dbReference type="Google" id="ProtNLM"/>
    </source>
</evidence>
<reference evidence="3" key="1">
    <citation type="journal article" date="2019" name="Int. J. Syst. Evol. Microbiol.">
        <title>The Global Catalogue of Microorganisms (GCM) 10K type strain sequencing project: providing services to taxonomists for standard genome sequencing and annotation.</title>
        <authorList>
            <consortium name="The Broad Institute Genomics Platform"/>
            <consortium name="The Broad Institute Genome Sequencing Center for Infectious Disease"/>
            <person name="Wu L."/>
            <person name="Ma J."/>
        </authorList>
    </citation>
    <scope>NUCLEOTIDE SEQUENCE [LARGE SCALE GENOMIC DNA]</scope>
    <source>
        <strain evidence="3">NBRC 102146</strain>
    </source>
</reference>
<sequence length="377" mass="41553">MLPYWLLFFYFALGGLLGRSAFRAAVPVNGNAAMPEAGGNEPSAAPRAHLRRGGVGLLFGMLLVALMVGLRYRVGADWQTYEAIFSRADLGSFGSSISRGDWGYQLVNALIAKSGGAVWQVNLVCSSLFAWGLWRFAERQPDPWLVIVVAVPYLIVVVAMGYSRQAAALGILMAGLAAVLRGSEIFRFALYVLVAALFHRTAIVLLPLMGFVFPRSRASNVLLLLALSISLYTVFLQDSVEVLRTNYVDARYSSQGAGIRVAQVALAAIIYFAARRRFGFDEVERRIWRNFAVVGLLMVPVLALTPSSTAVDRISLYLFPLQLAVIGRLHLAFRREALGRLVVVGYSAAVLFVWLNFAVHAQFWLPYRNVVTSDRVR</sequence>
<feature type="transmembrane region" description="Helical" evidence="1">
    <location>
        <begin position="188"/>
        <end position="213"/>
    </location>
</feature>
<feature type="transmembrane region" description="Helical" evidence="1">
    <location>
        <begin position="220"/>
        <end position="237"/>
    </location>
</feature>
<evidence type="ECO:0000313" key="2">
    <source>
        <dbReference type="EMBL" id="GLR46979.1"/>
    </source>
</evidence>
<dbReference type="InterPro" id="IPR049458">
    <property type="entry name" value="EpsG-like"/>
</dbReference>
<name>A0ABQ5Z2H4_9SPHN</name>
<feature type="transmembrane region" description="Helical" evidence="1">
    <location>
        <begin position="257"/>
        <end position="275"/>
    </location>
</feature>
<feature type="transmembrane region" description="Helical" evidence="1">
    <location>
        <begin position="143"/>
        <end position="159"/>
    </location>
</feature>
<gene>
    <name evidence="2" type="ORF">GCM10007925_06900</name>
</gene>
<feature type="transmembrane region" description="Helical" evidence="1">
    <location>
        <begin position="314"/>
        <end position="331"/>
    </location>
</feature>
<keyword evidence="1" id="KW-1133">Transmembrane helix</keyword>
<dbReference type="Proteomes" id="UP001156703">
    <property type="component" value="Unassembled WGS sequence"/>
</dbReference>
<keyword evidence="1" id="KW-0812">Transmembrane</keyword>
<protein>
    <recommendedName>
        <fullName evidence="4">EpsG family protein</fullName>
    </recommendedName>
</protein>
<evidence type="ECO:0000313" key="3">
    <source>
        <dbReference type="Proteomes" id="UP001156703"/>
    </source>
</evidence>
<organism evidence="2 3">
    <name type="scientific">Sphingomonas astaxanthinifaciens DSM 22298</name>
    <dbReference type="NCBI Taxonomy" id="1123267"/>
    <lineage>
        <taxon>Bacteria</taxon>
        <taxon>Pseudomonadati</taxon>
        <taxon>Pseudomonadota</taxon>
        <taxon>Alphaproteobacteria</taxon>
        <taxon>Sphingomonadales</taxon>
        <taxon>Sphingomonadaceae</taxon>
        <taxon>Sphingomonas</taxon>
    </lineage>
</organism>
<comment type="caution">
    <text evidence="2">The sequence shown here is derived from an EMBL/GenBank/DDBJ whole genome shotgun (WGS) entry which is preliminary data.</text>
</comment>
<feature type="transmembrane region" description="Helical" evidence="1">
    <location>
        <begin position="49"/>
        <end position="70"/>
    </location>
</feature>
<feature type="transmembrane region" description="Helical" evidence="1">
    <location>
        <begin position="117"/>
        <end position="137"/>
    </location>
</feature>
<accession>A0ABQ5Z2H4</accession>
<keyword evidence="3" id="KW-1185">Reference proteome</keyword>
<keyword evidence="1" id="KW-0472">Membrane</keyword>
<feature type="transmembrane region" description="Helical" evidence="1">
    <location>
        <begin position="343"/>
        <end position="365"/>
    </location>
</feature>
<dbReference type="EMBL" id="BSOO01000004">
    <property type="protein sequence ID" value="GLR46979.1"/>
    <property type="molecule type" value="Genomic_DNA"/>
</dbReference>
<proteinExistence type="predicted"/>
<feature type="transmembrane region" description="Helical" evidence="1">
    <location>
        <begin position="287"/>
        <end position="308"/>
    </location>
</feature>
<dbReference type="RefSeq" id="WP_051676774.1">
    <property type="nucleotide sequence ID" value="NZ_BSOO01000004.1"/>
</dbReference>
<evidence type="ECO:0000256" key="1">
    <source>
        <dbReference type="SAM" id="Phobius"/>
    </source>
</evidence>
<dbReference type="Pfam" id="PF14897">
    <property type="entry name" value="EpsG"/>
    <property type="match status" value="1"/>
</dbReference>